<reference evidence="2 3" key="1">
    <citation type="submission" date="2018-09" db="EMBL/GenBank/DDBJ databases">
        <title>Identification of marine bacteria producing industrial enzymes.</title>
        <authorList>
            <person name="Cheng T.H."/>
            <person name="Saidin J."/>
            <person name="Muhd D.D."/>
            <person name="Isa M.N.M."/>
            <person name="Bakar M.F.A."/>
            <person name="Ismail N."/>
        </authorList>
    </citation>
    <scope>NUCLEOTIDE SEQUENCE [LARGE SCALE GENOMIC DNA]</scope>
    <source>
        <strain evidence="2 3">MNAD 1.6</strain>
    </source>
</reference>
<feature type="transmembrane region" description="Helical" evidence="1">
    <location>
        <begin position="44"/>
        <end position="64"/>
    </location>
</feature>
<organism evidence="2 3">
    <name type="scientific">Pseudoalteromonas gelatinilytica</name>
    <dbReference type="NCBI Taxonomy" id="1703256"/>
    <lineage>
        <taxon>Bacteria</taxon>
        <taxon>Pseudomonadati</taxon>
        <taxon>Pseudomonadota</taxon>
        <taxon>Gammaproteobacteria</taxon>
        <taxon>Alteromonadales</taxon>
        <taxon>Pseudoalteromonadaceae</taxon>
        <taxon>Pseudoalteromonas</taxon>
    </lineage>
</organism>
<dbReference type="Proteomes" id="UP000265938">
    <property type="component" value="Unassembled WGS sequence"/>
</dbReference>
<gene>
    <name evidence="2" type="ORF">D4741_09385</name>
</gene>
<protein>
    <submittedName>
        <fullName evidence="2">Uncharacterized protein</fullName>
    </submittedName>
</protein>
<comment type="caution">
    <text evidence="2">The sequence shown here is derived from an EMBL/GenBank/DDBJ whole genome shotgun (WGS) entry which is preliminary data.</text>
</comment>
<name>A0A3A3F0S1_9GAMM</name>
<keyword evidence="1" id="KW-0812">Transmembrane</keyword>
<accession>A0A3A3F0S1</accession>
<evidence type="ECO:0000313" key="3">
    <source>
        <dbReference type="Proteomes" id="UP000265938"/>
    </source>
</evidence>
<dbReference type="EMBL" id="QYSE01000002">
    <property type="protein sequence ID" value="RJF35190.1"/>
    <property type="molecule type" value="Genomic_DNA"/>
</dbReference>
<keyword evidence="1" id="KW-1133">Transmembrane helix</keyword>
<evidence type="ECO:0000313" key="2">
    <source>
        <dbReference type="EMBL" id="RJF35190.1"/>
    </source>
</evidence>
<evidence type="ECO:0000256" key="1">
    <source>
        <dbReference type="SAM" id="Phobius"/>
    </source>
</evidence>
<proteinExistence type="predicted"/>
<keyword evidence="1" id="KW-0472">Membrane</keyword>
<sequence length="68" mass="8163">MLEFISEIGSSFKWVYRGWLYFLSSSYQQRILIEYSKRGAVWKVFDIIMSVVFMGLEILLVLYLTRQL</sequence>
<dbReference type="AlphaFoldDB" id="A0A3A3F0S1"/>